<evidence type="ECO:0000256" key="1">
    <source>
        <dbReference type="ARBA" id="ARBA00000085"/>
    </source>
</evidence>
<evidence type="ECO:0000313" key="9">
    <source>
        <dbReference type="Proteomes" id="UP000199321"/>
    </source>
</evidence>
<dbReference type="CDD" id="cd00075">
    <property type="entry name" value="HATPase"/>
    <property type="match status" value="1"/>
</dbReference>
<dbReference type="PANTHER" id="PTHR43547">
    <property type="entry name" value="TWO-COMPONENT HISTIDINE KINASE"/>
    <property type="match status" value="1"/>
</dbReference>
<dbReference type="Gene3D" id="1.10.287.130">
    <property type="match status" value="1"/>
</dbReference>
<dbReference type="SMART" id="SM00388">
    <property type="entry name" value="HisKA"/>
    <property type="match status" value="1"/>
</dbReference>
<dbReference type="RefSeq" id="WP_093143106.1">
    <property type="nucleotide sequence ID" value="NZ_BMWO01000002.1"/>
</dbReference>
<feature type="transmembrane region" description="Helical" evidence="6">
    <location>
        <begin position="206"/>
        <end position="226"/>
    </location>
</feature>
<evidence type="ECO:0000259" key="7">
    <source>
        <dbReference type="PROSITE" id="PS50109"/>
    </source>
</evidence>
<reference evidence="8 9" key="1">
    <citation type="submission" date="2016-10" db="EMBL/GenBank/DDBJ databases">
        <authorList>
            <person name="de Groot N.N."/>
        </authorList>
    </citation>
    <scope>NUCLEOTIDE SEQUENCE [LARGE SCALE GENOMIC DNA]</scope>
    <source>
        <strain evidence="8 9">DSM 16195</strain>
    </source>
</reference>
<dbReference type="InterPro" id="IPR003594">
    <property type="entry name" value="HATPase_dom"/>
</dbReference>
<keyword evidence="6" id="KW-0812">Transmembrane</keyword>
<dbReference type="FunFam" id="3.30.565.10:FF:000006">
    <property type="entry name" value="Sensor histidine kinase WalK"/>
    <property type="match status" value="1"/>
</dbReference>
<dbReference type="InterPro" id="IPR005467">
    <property type="entry name" value="His_kinase_dom"/>
</dbReference>
<dbReference type="SUPFAM" id="SSF47384">
    <property type="entry name" value="Homodimeric domain of signal transducing histidine kinase"/>
    <property type="match status" value="1"/>
</dbReference>
<dbReference type="PROSITE" id="PS50109">
    <property type="entry name" value="HIS_KIN"/>
    <property type="match status" value="1"/>
</dbReference>
<dbReference type="PRINTS" id="PR00344">
    <property type="entry name" value="BCTRLSENSOR"/>
</dbReference>
<dbReference type="GO" id="GO:0000155">
    <property type="term" value="F:phosphorelay sensor kinase activity"/>
    <property type="evidence" value="ECO:0007669"/>
    <property type="project" value="InterPro"/>
</dbReference>
<dbReference type="InterPro" id="IPR036097">
    <property type="entry name" value="HisK_dim/P_sf"/>
</dbReference>
<dbReference type="STRING" id="227084.SAMN05421855_102502"/>
<evidence type="ECO:0000256" key="6">
    <source>
        <dbReference type="SAM" id="Phobius"/>
    </source>
</evidence>
<keyword evidence="4" id="KW-0808">Transferase</keyword>
<keyword evidence="3" id="KW-0597">Phosphoprotein</keyword>
<name>A0A1G7FE47_9FLAO</name>
<evidence type="ECO:0000256" key="4">
    <source>
        <dbReference type="ARBA" id="ARBA00022679"/>
    </source>
</evidence>
<feature type="domain" description="Histidine kinase" evidence="7">
    <location>
        <begin position="247"/>
        <end position="464"/>
    </location>
</feature>
<evidence type="ECO:0000256" key="2">
    <source>
        <dbReference type="ARBA" id="ARBA00012438"/>
    </source>
</evidence>
<organism evidence="8 9">
    <name type="scientific">Ulvibacter litoralis</name>
    <dbReference type="NCBI Taxonomy" id="227084"/>
    <lineage>
        <taxon>Bacteria</taxon>
        <taxon>Pseudomonadati</taxon>
        <taxon>Bacteroidota</taxon>
        <taxon>Flavobacteriia</taxon>
        <taxon>Flavobacteriales</taxon>
        <taxon>Flavobacteriaceae</taxon>
        <taxon>Ulvibacter</taxon>
    </lineage>
</organism>
<dbReference type="OrthoDB" id="1933776at2"/>
<evidence type="ECO:0000313" key="8">
    <source>
        <dbReference type="EMBL" id="SDE74140.1"/>
    </source>
</evidence>
<dbReference type="PANTHER" id="PTHR43547:SF2">
    <property type="entry name" value="HYBRID SIGNAL TRANSDUCTION HISTIDINE KINASE C"/>
    <property type="match status" value="1"/>
</dbReference>
<dbReference type="EMBL" id="FNBA01000002">
    <property type="protein sequence ID" value="SDE74140.1"/>
    <property type="molecule type" value="Genomic_DNA"/>
</dbReference>
<dbReference type="EC" id="2.7.13.3" evidence="2"/>
<evidence type="ECO:0000256" key="3">
    <source>
        <dbReference type="ARBA" id="ARBA00022553"/>
    </source>
</evidence>
<accession>A0A1G7FE47</accession>
<dbReference type="AlphaFoldDB" id="A0A1G7FE47"/>
<proteinExistence type="predicted"/>
<keyword evidence="6" id="KW-1133">Transmembrane helix</keyword>
<keyword evidence="6" id="KW-0472">Membrane</keyword>
<keyword evidence="5 8" id="KW-0418">Kinase</keyword>
<dbReference type="Pfam" id="PF02518">
    <property type="entry name" value="HATPase_c"/>
    <property type="match status" value="1"/>
</dbReference>
<dbReference type="SUPFAM" id="SSF55874">
    <property type="entry name" value="ATPase domain of HSP90 chaperone/DNA topoisomerase II/histidine kinase"/>
    <property type="match status" value="1"/>
</dbReference>
<dbReference type="Proteomes" id="UP000199321">
    <property type="component" value="Unassembled WGS sequence"/>
</dbReference>
<comment type="catalytic activity">
    <reaction evidence="1">
        <text>ATP + protein L-histidine = ADP + protein N-phospho-L-histidine.</text>
        <dbReference type="EC" id="2.7.13.3"/>
    </reaction>
</comment>
<gene>
    <name evidence="8" type="ORF">SAMN05421855_102502</name>
</gene>
<protein>
    <recommendedName>
        <fullName evidence="2">histidine kinase</fullName>
        <ecNumber evidence="2">2.7.13.3</ecNumber>
    </recommendedName>
</protein>
<dbReference type="Pfam" id="PF00512">
    <property type="entry name" value="HisKA"/>
    <property type="match status" value="1"/>
</dbReference>
<evidence type="ECO:0000256" key="5">
    <source>
        <dbReference type="ARBA" id="ARBA00022777"/>
    </source>
</evidence>
<dbReference type="InterPro" id="IPR036890">
    <property type="entry name" value="HATPase_C_sf"/>
</dbReference>
<dbReference type="SMART" id="SM00387">
    <property type="entry name" value="HATPase_c"/>
    <property type="match status" value="1"/>
</dbReference>
<dbReference type="CDD" id="cd00082">
    <property type="entry name" value="HisKA"/>
    <property type="match status" value="1"/>
</dbReference>
<dbReference type="Gene3D" id="3.30.565.10">
    <property type="entry name" value="Histidine kinase-like ATPase, C-terminal domain"/>
    <property type="match status" value="1"/>
</dbReference>
<sequence>MKNKITILILTSVLALLALSSIQTYLIYNSYQLKKAAFISETDNAMSNIHTKKALDDLFDDWGEDLKNHLADYQNHRISKNEVIERLQNKADSNNVAYKKQYQEELKKLDFGYDVNYKTVITSIIILKGSKRDTILTNSKGKETRLFGEDFDNKEAITINKSNWFSENEFIGTVADEVKTTSYSLEVNTKQLILIKDWKRIVLKRLASLLITSILLFLFVIGLLYYSIKNLITQKKTAEIKTDFINNITHELKTPLATLSIATKSLKNEAIRNDASKFDTTLNIVERQNNRLQQLIDQVLTNSLSSEDIVLSKQSVTDAVYFSELIEDFKLSTQRTDISLELDLNNSEVMLRIDKFHFTTALFNILENAVKYGSENPSITMKTFMKNGMYTVQISDNGIGIPSHELDSIFDKFYRVSEGNLHKVKGLGLGLYYTKQIITAHYGTILVESEPHKGTTFTIKIPVT</sequence>
<keyword evidence="9" id="KW-1185">Reference proteome</keyword>
<dbReference type="InterPro" id="IPR004358">
    <property type="entry name" value="Sig_transdc_His_kin-like_C"/>
</dbReference>
<dbReference type="InterPro" id="IPR003661">
    <property type="entry name" value="HisK_dim/P_dom"/>
</dbReference>